<evidence type="ECO:0000313" key="3">
    <source>
        <dbReference type="Proteomes" id="UP001231189"/>
    </source>
</evidence>
<evidence type="ECO:0000256" key="1">
    <source>
        <dbReference type="SAM" id="MobiDB-lite"/>
    </source>
</evidence>
<proteinExistence type="predicted"/>
<dbReference type="EMBL" id="JAUUTY010000003">
    <property type="protein sequence ID" value="KAK1661497.1"/>
    <property type="molecule type" value="Genomic_DNA"/>
</dbReference>
<evidence type="ECO:0000313" key="2">
    <source>
        <dbReference type="EMBL" id="KAK1661497.1"/>
    </source>
</evidence>
<feature type="region of interest" description="Disordered" evidence="1">
    <location>
        <begin position="57"/>
        <end position="106"/>
    </location>
</feature>
<dbReference type="PANTHER" id="PTHR47481:SF31">
    <property type="entry name" value="OS01G0873500 PROTEIN"/>
    <property type="match status" value="1"/>
</dbReference>
<feature type="compositionally biased region" description="Basic and acidic residues" evidence="1">
    <location>
        <begin position="152"/>
        <end position="161"/>
    </location>
</feature>
<name>A0AAD8SNF6_LOLMU</name>
<organism evidence="2 3">
    <name type="scientific">Lolium multiflorum</name>
    <name type="common">Italian ryegrass</name>
    <name type="synonym">Lolium perenne subsp. multiflorum</name>
    <dbReference type="NCBI Taxonomy" id="4521"/>
    <lineage>
        <taxon>Eukaryota</taxon>
        <taxon>Viridiplantae</taxon>
        <taxon>Streptophyta</taxon>
        <taxon>Embryophyta</taxon>
        <taxon>Tracheophyta</taxon>
        <taxon>Spermatophyta</taxon>
        <taxon>Magnoliopsida</taxon>
        <taxon>Liliopsida</taxon>
        <taxon>Poales</taxon>
        <taxon>Poaceae</taxon>
        <taxon>BOP clade</taxon>
        <taxon>Pooideae</taxon>
        <taxon>Poodae</taxon>
        <taxon>Poeae</taxon>
        <taxon>Poeae Chloroplast Group 2 (Poeae type)</taxon>
        <taxon>Loliodinae</taxon>
        <taxon>Loliinae</taxon>
        <taxon>Lolium</taxon>
    </lineage>
</organism>
<comment type="caution">
    <text evidence="2">The sequence shown here is derived from an EMBL/GenBank/DDBJ whole genome shotgun (WGS) entry which is preliminary data.</text>
</comment>
<dbReference type="PANTHER" id="PTHR47481">
    <property type="match status" value="1"/>
</dbReference>
<keyword evidence="3" id="KW-1185">Reference proteome</keyword>
<feature type="region of interest" description="Disordered" evidence="1">
    <location>
        <begin position="269"/>
        <end position="298"/>
    </location>
</feature>
<feature type="region of interest" description="Disordered" evidence="1">
    <location>
        <begin position="151"/>
        <end position="174"/>
    </location>
</feature>
<feature type="region of interest" description="Disordered" evidence="1">
    <location>
        <begin position="191"/>
        <end position="231"/>
    </location>
</feature>
<sequence>MASIGQPLTDSEFSSYIVNGLDEEYDGLVEVVNERPTPMMAHELYSRLLLTEQRVEARRTQRGHAGSSAHAAYKGGRPSAPSPASGKVTAGPPQPPSSTSADGRPKKVCQLCGREGPWASKCHLRFQRSFLGLDNDGKDTRNNERQVAMADRPAKNNDQHSQHGHTQSFSVDPHWYMDTGATEHLTNELGNLDTREPYHGSDKVHNANGSGTGRGARLELLDEPSSSPPASELVADAVHPHVDPAAPLHGLGPRAVHAPPIDSALAQLWPPQQRLPASPRRANAVSSRHDADTSPTYR</sequence>
<accession>A0AAD8SNF6</accession>
<gene>
    <name evidence="2" type="ORF">QYE76_049656</name>
</gene>
<dbReference type="Proteomes" id="UP001231189">
    <property type="component" value="Unassembled WGS sequence"/>
</dbReference>
<reference evidence="2" key="1">
    <citation type="submission" date="2023-07" db="EMBL/GenBank/DDBJ databases">
        <title>A chromosome-level genome assembly of Lolium multiflorum.</title>
        <authorList>
            <person name="Chen Y."/>
            <person name="Copetti D."/>
            <person name="Kolliker R."/>
            <person name="Studer B."/>
        </authorList>
    </citation>
    <scope>NUCLEOTIDE SEQUENCE</scope>
    <source>
        <strain evidence="2">02402/16</strain>
        <tissue evidence="2">Leaf</tissue>
    </source>
</reference>
<feature type="compositionally biased region" description="Basic and acidic residues" evidence="1">
    <location>
        <begin position="193"/>
        <end position="205"/>
    </location>
</feature>
<protein>
    <submittedName>
        <fullName evidence="2">Uncharacterized protein</fullName>
    </submittedName>
</protein>
<dbReference type="AlphaFoldDB" id="A0AAD8SNF6"/>